<reference evidence="8" key="1">
    <citation type="journal article" date="2019" name="Int. J. Syst. Evol. Microbiol.">
        <title>The Global Catalogue of Microorganisms (GCM) 10K type strain sequencing project: providing services to taxonomists for standard genome sequencing and annotation.</title>
        <authorList>
            <consortium name="The Broad Institute Genomics Platform"/>
            <consortium name="The Broad Institute Genome Sequencing Center for Infectious Disease"/>
            <person name="Wu L."/>
            <person name="Ma J."/>
        </authorList>
    </citation>
    <scope>NUCLEOTIDE SEQUENCE [LARGE SCALE GENOMIC DNA]</scope>
    <source>
        <strain evidence="8">CCUG 54520</strain>
    </source>
</reference>
<keyword evidence="3" id="KW-0732">Signal</keyword>
<dbReference type="EMBL" id="JBHSFO010000004">
    <property type="protein sequence ID" value="MFC4604149.1"/>
    <property type="molecule type" value="Genomic_DNA"/>
</dbReference>
<accession>A0ABV9FV18</accession>
<evidence type="ECO:0000256" key="4">
    <source>
        <dbReference type="ARBA" id="ARBA00023136"/>
    </source>
</evidence>
<name>A0ABV9FV18_9NOCA</name>
<evidence type="ECO:0000256" key="6">
    <source>
        <dbReference type="ARBA" id="ARBA00023288"/>
    </source>
</evidence>
<dbReference type="Proteomes" id="UP001595914">
    <property type="component" value="Unassembled WGS sequence"/>
</dbReference>
<keyword evidence="5" id="KW-0564">Palmitate</keyword>
<dbReference type="RefSeq" id="WP_378416707.1">
    <property type="nucleotide sequence ID" value="NZ_JBHSFO010000004.1"/>
</dbReference>
<dbReference type="InterPro" id="IPR032018">
    <property type="entry name" value="LppA/LppB/LprP"/>
</dbReference>
<evidence type="ECO:0000256" key="5">
    <source>
        <dbReference type="ARBA" id="ARBA00023139"/>
    </source>
</evidence>
<comment type="caution">
    <text evidence="7">The sequence shown here is derived from an EMBL/GenBank/DDBJ whole genome shotgun (WGS) entry which is preliminary data.</text>
</comment>
<keyword evidence="6 7" id="KW-0449">Lipoprotein</keyword>
<evidence type="ECO:0000313" key="8">
    <source>
        <dbReference type="Proteomes" id="UP001595914"/>
    </source>
</evidence>
<keyword evidence="8" id="KW-1185">Reference proteome</keyword>
<evidence type="ECO:0000256" key="3">
    <source>
        <dbReference type="ARBA" id="ARBA00022729"/>
    </source>
</evidence>
<evidence type="ECO:0000313" key="7">
    <source>
        <dbReference type="EMBL" id="MFC4604149.1"/>
    </source>
</evidence>
<sequence length="184" mass="19450">MNRNRLPLLATTAATAAVLAAGCGDRPGDPYRHAPAAVADANARLRDRPTLAEAESRVTDAIRQIADVAVALSPTLRWEPGRDREQHGCGGAYATTDGRTVETRFLVSRTPIPDADWPHVLRAARDLAAATGLTRLQVHVEQPGRHDVSLSSDGGDTIHLDSLTGAVLRARTGCRLSAATGPNP</sequence>
<dbReference type="Pfam" id="PF16708">
    <property type="entry name" value="LppA"/>
    <property type="match status" value="1"/>
</dbReference>
<protein>
    <submittedName>
        <fullName evidence="7">LppA family lipoprotein</fullName>
    </submittedName>
</protein>
<dbReference type="InterPro" id="IPR006311">
    <property type="entry name" value="TAT_signal"/>
</dbReference>
<organism evidence="7 8">
    <name type="scientific">Rhodococcus kronopolitis</name>
    <dbReference type="NCBI Taxonomy" id="1460226"/>
    <lineage>
        <taxon>Bacteria</taxon>
        <taxon>Bacillati</taxon>
        <taxon>Actinomycetota</taxon>
        <taxon>Actinomycetes</taxon>
        <taxon>Mycobacteriales</taxon>
        <taxon>Nocardiaceae</taxon>
        <taxon>Rhodococcus</taxon>
    </lineage>
</organism>
<comment type="subcellular location">
    <subcellularLocation>
        <location evidence="1">Cell membrane</location>
        <topology evidence="1">Lipid-anchor</topology>
    </subcellularLocation>
</comment>
<dbReference type="PROSITE" id="PS51257">
    <property type="entry name" value="PROKAR_LIPOPROTEIN"/>
    <property type="match status" value="1"/>
</dbReference>
<dbReference type="Gene3D" id="3.30.2030.20">
    <property type="match status" value="1"/>
</dbReference>
<keyword evidence="2" id="KW-1003">Cell membrane</keyword>
<proteinExistence type="predicted"/>
<dbReference type="PROSITE" id="PS51318">
    <property type="entry name" value="TAT"/>
    <property type="match status" value="1"/>
</dbReference>
<evidence type="ECO:0000256" key="1">
    <source>
        <dbReference type="ARBA" id="ARBA00004193"/>
    </source>
</evidence>
<keyword evidence="4" id="KW-0472">Membrane</keyword>
<evidence type="ECO:0000256" key="2">
    <source>
        <dbReference type="ARBA" id="ARBA00022475"/>
    </source>
</evidence>
<gene>
    <name evidence="7" type="ORF">ACFO6S_10680</name>
</gene>